<feature type="transmembrane region" description="Helical" evidence="1">
    <location>
        <begin position="91"/>
        <end position="112"/>
    </location>
</feature>
<sequence length="131" mass="14586">MYNVVVGLAVALHLLFVGYLIVGGWIALRFPRTIWPHLITVGWAVVMVTSIVECPLTWMERRARDAAGMAALPAEGFIDHYLTGVLYPDTAMVAAQVAVFAVVISSWAAFWVRRKNLARTATVTSRQIRRM</sequence>
<gene>
    <name evidence="2" type="ORF">VZC37_14050</name>
</gene>
<reference evidence="2 3" key="1">
    <citation type="submission" date="2024-01" db="EMBL/GenBank/DDBJ databases">
        <title>Draft genome sequence of Gordonia sp. LSe1-13.</title>
        <authorList>
            <person name="Suphannarot A."/>
            <person name="Mingma R."/>
        </authorList>
    </citation>
    <scope>NUCLEOTIDE SEQUENCE [LARGE SCALE GENOMIC DNA]</scope>
    <source>
        <strain evidence="2 3">LSe1-13</strain>
    </source>
</reference>
<evidence type="ECO:0000313" key="3">
    <source>
        <dbReference type="Proteomes" id="UP001347146"/>
    </source>
</evidence>
<protein>
    <submittedName>
        <fullName evidence="2">DUF2784 domain-containing protein</fullName>
    </submittedName>
</protein>
<feature type="transmembrane region" description="Helical" evidence="1">
    <location>
        <begin position="6"/>
        <end position="27"/>
    </location>
</feature>
<keyword evidence="1" id="KW-0812">Transmembrane</keyword>
<dbReference type="Pfam" id="PF10861">
    <property type="entry name" value="DUF2784"/>
    <property type="match status" value="1"/>
</dbReference>
<dbReference type="RefSeq" id="WP_330433206.1">
    <property type="nucleotide sequence ID" value="NZ_JAZDUF010000004.1"/>
</dbReference>
<keyword evidence="1" id="KW-1133">Transmembrane helix</keyword>
<accession>A0ABU7MEC9</accession>
<keyword evidence="1" id="KW-0472">Membrane</keyword>
<proteinExistence type="predicted"/>
<evidence type="ECO:0000256" key="1">
    <source>
        <dbReference type="SAM" id="Phobius"/>
    </source>
</evidence>
<dbReference type="InterPro" id="IPR021218">
    <property type="entry name" value="DUF2784"/>
</dbReference>
<feature type="transmembrane region" description="Helical" evidence="1">
    <location>
        <begin position="34"/>
        <end position="52"/>
    </location>
</feature>
<name>A0ABU7MEC9_9ACTN</name>
<evidence type="ECO:0000313" key="2">
    <source>
        <dbReference type="EMBL" id="MEE3851464.1"/>
    </source>
</evidence>
<dbReference type="Proteomes" id="UP001347146">
    <property type="component" value="Unassembled WGS sequence"/>
</dbReference>
<organism evidence="2 3">
    <name type="scientific">Gordonia sesuvii</name>
    <dbReference type="NCBI Taxonomy" id="3116777"/>
    <lineage>
        <taxon>Bacteria</taxon>
        <taxon>Bacillati</taxon>
        <taxon>Actinomycetota</taxon>
        <taxon>Actinomycetes</taxon>
        <taxon>Mycobacteriales</taxon>
        <taxon>Gordoniaceae</taxon>
        <taxon>Gordonia</taxon>
    </lineage>
</organism>
<dbReference type="EMBL" id="JAZDUF010000004">
    <property type="protein sequence ID" value="MEE3851464.1"/>
    <property type="molecule type" value="Genomic_DNA"/>
</dbReference>
<keyword evidence="3" id="KW-1185">Reference proteome</keyword>
<comment type="caution">
    <text evidence="2">The sequence shown here is derived from an EMBL/GenBank/DDBJ whole genome shotgun (WGS) entry which is preliminary data.</text>
</comment>